<organism evidence="2 3">
    <name type="scientific">Streptosporangium album</name>
    <dbReference type="NCBI Taxonomy" id="47479"/>
    <lineage>
        <taxon>Bacteria</taxon>
        <taxon>Bacillati</taxon>
        <taxon>Actinomycetota</taxon>
        <taxon>Actinomycetes</taxon>
        <taxon>Streptosporangiales</taxon>
        <taxon>Streptosporangiaceae</taxon>
        <taxon>Streptosporangium</taxon>
    </lineage>
</organism>
<proteinExistence type="predicted"/>
<keyword evidence="1" id="KW-1133">Transmembrane helix</keyword>
<feature type="transmembrane region" description="Helical" evidence="1">
    <location>
        <begin position="34"/>
        <end position="54"/>
    </location>
</feature>
<feature type="transmembrane region" description="Helical" evidence="1">
    <location>
        <begin position="66"/>
        <end position="87"/>
    </location>
</feature>
<dbReference type="RefSeq" id="WP_184754147.1">
    <property type="nucleotide sequence ID" value="NZ_BAABEK010000039.1"/>
</dbReference>
<keyword evidence="3" id="KW-1185">Reference proteome</keyword>
<protein>
    <recommendedName>
        <fullName evidence="4">DUF4386 family protein</fullName>
    </recommendedName>
</protein>
<sequence length="205" mass="22043">MNPRIAFVAAPVLTFTYGVIRILDNLDGSRGPGLAWTTGHLAFIGALAFFAMTFHEMRRLAGRGRLATGLASAGYIGITTLIAQFAIDIVVGFRSADHSAMGVLFDQVQAVPGVQQVIYDFGPLLFFVAQIGLVLQLAIQRRVKAWTPVLVIADVLVPFVEKDLMPLGAAFLLTSFLALARVSRASRLADGRHRVVEPAVPASAR</sequence>
<evidence type="ECO:0008006" key="4">
    <source>
        <dbReference type="Google" id="ProtNLM"/>
    </source>
</evidence>
<dbReference type="EMBL" id="JACHJU010000001">
    <property type="protein sequence ID" value="MBB4937843.1"/>
    <property type="molecule type" value="Genomic_DNA"/>
</dbReference>
<evidence type="ECO:0000313" key="2">
    <source>
        <dbReference type="EMBL" id="MBB4937843.1"/>
    </source>
</evidence>
<evidence type="ECO:0000313" key="3">
    <source>
        <dbReference type="Proteomes" id="UP000534286"/>
    </source>
</evidence>
<accession>A0A7W7W8E5</accession>
<name>A0A7W7W8E5_9ACTN</name>
<feature type="transmembrane region" description="Helical" evidence="1">
    <location>
        <begin position="117"/>
        <end position="138"/>
    </location>
</feature>
<reference evidence="2 3" key="1">
    <citation type="submission" date="2020-08" db="EMBL/GenBank/DDBJ databases">
        <title>Sequencing the genomes of 1000 actinobacteria strains.</title>
        <authorList>
            <person name="Klenk H.-P."/>
        </authorList>
    </citation>
    <scope>NUCLEOTIDE SEQUENCE [LARGE SCALE GENOMIC DNA]</scope>
    <source>
        <strain evidence="2 3">DSM 43023</strain>
    </source>
</reference>
<dbReference type="Proteomes" id="UP000534286">
    <property type="component" value="Unassembled WGS sequence"/>
</dbReference>
<keyword evidence="1" id="KW-0812">Transmembrane</keyword>
<evidence type="ECO:0000256" key="1">
    <source>
        <dbReference type="SAM" id="Phobius"/>
    </source>
</evidence>
<keyword evidence="1" id="KW-0472">Membrane</keyword>
<gene>
    <name evidence="2" type="ORF">FHR32_002148</name>
</gene>
<dbReference type="AlphaFoldDB" id="A0A7W7W8E5"/>
<comment type="caution">
    <text evidence="2">The sequence shown here is derived from an EMBL/GenBank/DDBJ whole genome shotgun (WGS) entry which is preliminary data.</text>
</comment>